<evidence type="ECO:0000259" key="2">
    <source>
        <dbReference type="SMART" id="SM00398"/>
    </source>
</evidence>
<evidence type="ECO:0000313" key="4">
    <source>
        <dbReference type="Proteomes" id="UP001213000"/>
    </source>
</evidence>
<dbReference type="SMART" id="SM00398">
    <property type="entry name" value="HMG"/>
    <property type="match status" value="3"/>
</dbReference>
<proteinExistence type="predicted"/>
<feature type="region of interest" description="Disordered" evidence="1">
    <location>
        <begin position="29"/>
        <end position="52"/>
    </location>
</feature>
<dbReference type="InterPro" id="IPR036910">
    <property type="entry name" value="HMG_box_dom_sf"/>
</dbReference>
<feature type="domain" description="HMG box" evidence="2">
    <location>
        <begin position="126"/>
        <end position="184"/>
    </location>
</feature>
<dbReference type="EMBL" id="JANIEX010000853">
    <property type="protein sequence ID" value="KAJ3562573.1"/>
    <property type="molecule type" value="Genomic_DNA"/>
</dbReference>
<organism evidence="3 4">
    <name type="scientific">Leucocoprinus birnbaumii</name>
    <dbReference type="NCBI Taxonomy" id="56174"/>
    <lineage>
        <taxon>Eukaryota</taxon>
        <taxon>Fungi</taxon>
        <taxon>Dikarya</taxon>
        <taxon>Basidiomycota</taxon>
        <taxon>Agaricomycotina</taxon>
        <taxon>Agaricomycetes</taxon>
        <taxon>Agaricomycetidae</taxon>
        <taxon>Agaricales</taxon>
        <taxon>Agaricineae</taxon>
        <taxon>Agaricaceae</taxon>
        <taxon>Leucocoprinus</taxon>
    </lineage>
</organism>
<dbReference type="Gene3D" id="1.10.30.10">
    <property type="entry name" value="High mobility group box domain"/>
    <property type="match status" value="3"/>
</dbReference>
<name>A0AAD5VKC8_9AGAR</name>
<accession>A0AAD5VKC8</accession>
<gene>
    <name evidence="3" type="ORF">NP233_g9487</name>
</gene>
<protein>
    <recommendedName>
        <fullName evidence="2">HMG box domain-containing protein</fullName>
    </recommendedName>
</protein>
<keyword evidence="4" id="KW-1185">Reference proteome</keyword>
<feature type="compositionally biased region" description="Polar residues" evidence="1">
    <location>
        <begin position="29"/>
        <end position="50"/>
    </location>
</feature>
<evidence type="ECO:0000256" key="1">
    <source>
        <dbReference type="SAM" id="MobiDB-lite"/>
    </source>
</evidence>
<evidence type="ECO:0000313" key="3">
    <source>
        <dbReference type="EMBL" id="KAJ3562573.1"/>
    </source>
</evidence>
<dbReference type="CDD" id="cd00084">
    <property type="entry name" value="HMG-box_SF"/>
    <property type="match status" value="2"/>
</dbReference>
<comment type="caution">
    <text evidence="3">The sequence shown here is derived from an EMBL/GenBank/DDBJ whole genome shotgun (WGS) entry which is preliminary data.</text>
</comment>
<dbReference type="Proteomes" id="UP001213000">
    <property type="component" value="Unassembled WGS sequence"/>
</dbReference>
<sequence length="291" mass="33756">MLLQLRLGVSRRDLAARAFLLTNPFSASPKATTRSISANGTGANKSTTSELQDEEYKPRRNVTNAWIEFQSDFKGEPKSASAHWRAMTAEEKEPYARRAEEKRKRLHEDRRKWLENYGSNLTWEIPPYASLSGWSMFVKESLSRPSPALAAKWKALSENDRQAYETRAATEKELRSKAYLEWIDATNRNNNGRALELLNAQRKEALNKKNNIKFRTKKLDPEFKKPWSAYIRFYRDYLAEHPEARPPPRDCALSWHSLPEDRKQAYRDAAAAEMKVWSVKYAAFKSQQLPQ</sequence>
<dbReference type="AlphaFoldDB" id="A0AAD5VKC8"/>
<feature type="domain" description="HMG box" evidence="2">
    <location>
        <begin position="222"/>
        <end position="286"/>
    </location>
</feature>
<reference evidence="3" key="1">
    <citation type="submission" date="2022-07" db="EMBL/GenBank/DDBJ databases">
        <title>Genome Sequence of Leucocoprinus birnbaumii.</title>
        <authorList>
            <person name="Buettner E."/>
        </authorList>
    </citation>
    <scope>NUCLEOTIDE SEQUENCE</scope>
    <source>
        <strain evidence="3">VT141</strain>
    </source>
</reference>
<feature type="domain" description="HMG box" evidence="2">
    <location>
        <begin position="57"/>
        <end position="115"/>
    </location>
</feature>
<dbReference type="InterPro" id="IPR009071">
    <property type="entry name" value="HMG_box_dom"/>
</dbReference>
<dbReference type="SUPFAM" id="SSF47095">
    <property type="entry name" value="HMG-box"/>
    <property type="match status" value="3"/>
</dbReference>